<gene>
    <name evidence="2" type="ORF">J2S00_002672</name>
</gene>
<evidence type="ECO:0000313" key="3">
    <source>
        <dbReference type="Proteomes" id="UP001232445"/>
    </source>
</evidence>
<dbReference type="Proteomes" id="UP001232445">
    <property type="component" value="Unassembled WGS sequence"/>
</dbReference>
<dbReference type="RefSeq" id="WP_307340541.1">
    <property type="nucleotide sequence ID" value="NZ_JAUSUQ010000010.1"/>
</dbReference>
<keyword evidence="1" id="KW-0812">Transmembrane</keyword>
<organism evidence="2 3">
    <name type="scientific">Caldalkalibacillus uzonensis</name>
    <dbReference type="NCBI Taxonomy" id="353224"/>
    <lineage>
        <taxon>Bacteria</taxon>
        <taxon>Bacillati</taxon>
        <taxon>Bacillota</taxon>
        <taxon>Bacilli</taxon>
        <taxon>Bacillales</taxon>
        <taxon>Bacillaceae</taxon>
        <taxon>Caldalkalibacillus</taxon>
    </lineage>
</organism>
<evidence type="ECO:0000256" key="1">
    <source>
        <dbReference type="SAM" id="Phobius"/>
    </source>
</evidence>
<dbReference type="EMBL" id="JAUSUQ010000010">
    <property type="protein sequence ID" value="MDQ0339877.1"/>
    <property type="molecule type" value="Genomic_DNA"/>
</dbReference>
<protein>
    <submittedName>
        <fullName evidence="2">Uncharacterized protein</fullName>
    </submittedName>
</protein>
<feature type="transmembrane region" description="Helical" evidence="1">
    <location>
        <begin position="6"/>
        <end position="23"/>
    </location>
</feature>
<evidence type="ECO:0000313" key="2">
    <source>
        <dbReference type="EMBL" id="MDQ0339877.1"/>
    </source>
</evidence>
<sequence length="273" mass="32593">MKVRTWIAIFFAVILSVYVGMTIQKKHPMDQLLTDTIQHINQTRVISFKSGFSINYYDKDFDLIDQWQFKRRGVYDAWSKYIHYENLTRFEEIVSTVDDDEDKETSLTPQFEGNTVLLPIKEAYYKNRMYFTKSRVTNEWNYQEKQSFDLLELLPFNSELINRYAHHYRSENRGPFVVLFFSVDPNYLTRTFPDILIADNHHFPLEFLQGTIKLLVYPDSPIPKRAYCTYMIKNIDTGDIFEYNIDVYYSINSNYTVDEEPAIPEYIKQISKK</sequence>
<proteinExistence type="predicted"/>
<comment type="caution">
    <text evidence="2">The sequence shown here is derived from an EMBL/GenBank/DDBJ whole genome shotgun (WGS) entry which is preliminary data.</text>
</comment>
<reference evidence="2 3" key="1">
    <citation type="submission" date="2023-07" db="EMBL/GenBank/DDBJ databases">
        <title>Genomic Encyclopedia of Type Strains, Phase IV (KMG-IV): sequencing the most valuable type-strain genomes for metagenomic binning, comparative biology and taxonomic classification.</title>
        <authorList>
            <person name="Goeker M."/>
        </authorList>
    </citation>
    <scope>NUCLEOTIDE SEQUENCE [LARGE SCALE GENOMIC DNA]</scope>
    <source>
        <strain evidence="2 3">DSM 17740</strain>
    </source>
</reference>
<name>A0ABU0CTX8_9BACI</name>
<keyword evidence="1" id="KW-1133">Transmembrane helix</keyword>
<keyword evidence="3" id="KW-1185">Reference proteome</keyword>
<keyword evidence="1" id="KW-0472">Membrane</keyword>
<accession>A0ABU0CTX8</accession>